<dbReference type="InterPro" id="IPR019468">
    <property type="entry name" value="AdenyloSucc_lyase_C"/>
</dbReference>
<dbReference type="Pfam" id="PF10397">
    <property type="entry name" value="ADSL_C"/>
    <property type="match status" value="1"/>
</dbReference>
<dbReference type="GO" id="GO:0004018">
    <property type="term" value="F:N6-(1,2-dicarboxyethyl)AMP AMP-lyase (fumarate-forming) activity"/>
    <property type="evidence" value="ECO:0007669"/>
    <property type="project" value="UniProtKB-UniRule"/>
</dbReference>
<comment type="catalytic activity">
    <reaction evidence="3">
        <text>N(6)-(1,2-dicarboxyethyl)-AMP = fumarate + AMP</text>
        <dbReference type="Rhea" id="RHEA:16853"/>
        <dbReference type="ChEBI" id="CHEBI:29806"/>
        <dbReference type="ChEBI" id="CHEBI:57567"/>
        <dbReference type="ChEBI" id="CHEBI:456215"/>
        <dbReference type="EC" id="4.3.2.2"/>
    </reaction>
</comment>
<reference evidence="5 6" key="1">
    <citation type="submission" date="2014-05" db="EMBL/GenBank/DDBJ databases">
        <title>Complete genome sequence of Corynebacterium marinum DSM 44953.</title>
        <authorList>
            <person name="Schaffert L."/>
            <person name="Albersmeier A."/>
            <person name="Kalinowski J."/>
            <person name="Ruckert C."/>
        </authorList>
    </citation>
    <scope>NUCLEOTIDE SEQUENCE [LARGE SCALE GENOMIC DNA]</scope>
    <source>
        <strain evidence="5 6">DSM 44953</strain>
    </source>
</reference>
<sequence>MPPYTPGEGRAIIAVVADKKKIANVLSNRYASAELTELWSPEHKIILERQLWIAVMKAQQGLGVDIPAGVVEAYEAVIDQVDLASIADRERVTRHDVKARIEEFNALAGHEHIHKGMTSRDLTENVEQLQIYRSLELVRDKSVAVVARVGDRAAQYRSLVMAGRSHNVAAQATTLGKRFATAADEMLVAIERVENLLARYPLRGIKGPMGTSQDMLDLMGGDENKLTALETSIADHLGFARIFDSVGQVYPRSLDFDAVSALVQLGAGPSSLSHTIRLMAGTETVTEGFKEGQVGSSAMPHKMNARSCERVGGLQVILRGYLTMTADLAGQQWNEGDVFCSVIRRVALPDAFFAIDGMFETFLTVLEEFGAFPAMINRELERYLPFLATTRILMAAVRAGVGRETAHEVIKENAVAVALNMRENGGDQDLVERLAADERLPMTREDLDAALTDRNAFIGAAESQVDHVLRRIQGLVDTHPEAAAYQPGEIL</sequence>
<evidence type="ECO:0000256" key="1">
    <source>
        <dbReference type="ARBA" id="ARBA00023239"/>
    </source>
</evidence>
<gene>
    <name evidence="5" type="primary">purB</name>
    <name evidence="5" type="ORF">B840_10660</name>
</gene>
<dbReference type="NCBIfam" id="TIGR00928">
    <property type="entry name" value="purB"/>
    <property type="match status" value="1"/>
</dbReference>
<dbReference type="UniPathway" id="UPA00074">
    <property type="reaction ID" value="UER00132"/>
</dbReference>
<dbReference type="SMART" id="SM00998">
    <property type="entry name" value="ADSL_C"/>
    <property type="match status" value="1"/>
</dbReference>
<dbReference type="EMBL" id="CP007790">
    <property type="protein sequence ID" value="AJK69705.1"/>
    <property type="molecule type" value="Genomic_DNA"/>
</dbReference>
<dbReference type="UniPathway" id="UPA00075">
    <property type="reaction ID" value="UER00336"/>
</dbReference>
<protein>
    <recommendedName>
        <fullName evidence="2 3">Adenylosuccinate lyase</fullName>
        <shortName evidence="3">ASL</shortName>
        <ecNumber evidence="2 3">4.3.2.2</ecNumber>
    </recommendedName>
    <alternativeName>
        <fullName evidence="3">Adenylosuccinase</fullName>
    </alternativeName>
</protein>
<comment type="similarity">
    <text evidence="3">Belongs to the lyase 1 family. Adenylosuccinate lyase subfamily.</text>
</comment>
<dbReference type="PANTHER" id="PTHR43172">
    <property type="entry name" value="ADENYLOSUCCINATE LYASE"/>
    <property type="match status" value="1"/>
</dbReference>
<dbReference type="GO" id="GO:0070626">
    <property type="term" value="F:(S)-2-(5-amino-1-(5-phospho-D-ribosyl)imidazole-4-carboxamido) succinate lyase (fumarate-forming) activity"/>
    <property type="evidence" value="ECO:0007669"/>
    <property type="project" value="TreeGrafter"/>
</dbReference>
<dbReference type="EC" id="4.3.2.2" evidence="2 3"/>
<dbReference type="AlphaFoldDB" id="A0A0B6TVS9"/>
<keyword evidence="3" id="KW-0658">Purine biosynthesis</keyword>
<accession>A0A0B6TVS9</accession>
<dbReference type="Pfam" id="PF00206">
    <property type="entry name" value="Lyase_1"/>
    <property type="match status" value="1"/>
</dbReference>
<dbReference type="InterPro" id="IPR000362">
    <property type="entry name" value="Fumarate_lyase_fam"/>
</dbReference>
<comment type="pathway">
    <text evidence="3">Purine metabolism; AMP biosynthesis via de novo pathway; AMP from IMP: step 2/2.</text>
</comment>
<dbReference type="Gene3D" id="1.10.40.30">
    <property type="entry name" value="Fumarase/aspartase (C-terminal domain)"/>
    <property type="match status" value="1"/>
</dbReference>
<dbReference type="Proteomes" id="UP000031928">
    <property type="component" value="Chromosome"/>
</dbReference>
<evidence type="ECO:0000313" key="6">
    <source>
        <dbReference type="Proteomes" id="UP000031928"/>
    </source>
</evidence>
<dbReference type="InterPro" id="IPR020557">
    <property type="entry name" value="Fumarate_lyase_CS"/>
</dbReference>
<organism evidence="5 6">
    <name type="scientific">Corynebacterium marinum DSM 44953</name>
    <dbReference type="NCBI Taxonomy" id="1224162"/>
    <lineage>
        <taxon>Bacteria</taxon>
        <taxon>Bacillati</taxon>
        <taxon>Actinomycetota</taxon>
        <taxon>Actinomycetes</taxon>
        <taxon>Mycobacteriales</taxon>
        <taxon>Corynebacteriaceae</taxon>
        <taxon>Corynebacterium</taxon>
    </lineage>
</organism>
<comment type="catalytic activity">
    <reaction evidence="3">
        <text>(2S)-2-[5-amino-1-(5-phospho-beta-D-ribosyl)imidazole-4-carboxamido]succinate = 5-amino-1-(5-phospho-beta-D-ribosyl)imidazole-4-carboxamide + fumarate</text>
        <dbReference type="Rhea" id="RHEA:23920"/>
        <dbReference type="ChEBI" id="CHEBI:29806"/>
        <dbReference type="ChEBI" id="CHEBI:58443"/>
        <dbReference type="ChEBI" id="CHEBI:58475"/>
        <dbReference type="EC" id="4.3.2.2"/>
    </reaction>
</comment>
<dbReference type="SUPFAM" id="SSF48557">
    <property type="entry name" value="L-aspartase-like"/>
    <property type="match status" value="1"/>
</dbReference>
<dbReference type="Gene3D" id="1.20.200.10">
    <property type="entry name" value="Fumarase/aspartase (Central domain)"/>
    <property type="match status" value="1"/>
</dbReference>
<dbReference type="PROSITE" id="PS00163">
    <property type="entry name" value="FUMARATE_LYASES"/>
    <property type="match status" value="1"/>
</dbReference>
<proteinExistence type="inferred from homology"/>
<dbReference type="HOGENOM" id="CLU_030949_1_0_11"/>
<evidence type="ECO:0000256" key="3">
    <source>
        <dbReference type="RuleBase" id="RU361172"/>
    </source>
</evidence>
<dbReference type="InterPro" id="IPR008948">
    <property type="entry name" value="L-Aspartase-like"/>
</dbReference>
<dbReference type="InterPro" id="IPR004769">
    <property type="entry name" value="Pur_lyase"/>
</dbReference>
<feature type="domain" description="Adenylosuccinate lyase C-terminal" evidence="4">
    <location>
        <begin position="384"/>
        <end position="469"/>
    </location>
</feature>
<evidence type="ECO:0000259" key="4">
    <source>
        <dbReference type="SMART" id="SM00998"/>
    </source>
</evidence>
<dbReference type="KEGG" id="cmq:B840_10660"/>
<comment type="pathway">
    <text evidence="3">Purine metabolism; IMP biosynthesis via de novo pathway; 5-amino-1-(5-phospho-D-ribosyl)imidazole-4-carboxamide from 5-amino-1-(5-phospho-D-ribosyl)imidazole-4-carboxylate: step 2/2.</text>
</comment>
<name>A0A0B6TVS9_9CORY</name>
<dbReference type="PANTHER" id="PTHR43172:SF1">
    <property type="entry name" value="ADENYLOSUCCINATE LYASE"/>
    <property type="match status" value="1"/>
</dbReference>
<dbReference type="Gene3D" id="1.10.275.60">
    <property type="match status" value="1"/>
</dbReference>
<dbReference type="GO" id="GO:0044208">
    <property type="term" value="P:'de novo' AMP biosynthetic process"/>
    <property type="evidence" value="ECO:0007669"/>
    <property type="project" value="UniProtKB-UniPathway"/>
</dbReference>
<dbReference type="GO" id="GO:0005829">
    <property type="term" value="C:cytosol"/>
    <property type="evidence" value="ECO:0007669"/>
    <property type="project" value="TreeGrafter"/>
</dbReference>
<evidence type="ECO:0000256" key="2">
    <source>
        <dbReference type="NCBIfam" id="TIGR00928"/>
    </source>
</evidence>
<dbReference type="PRINTS" id="PR00149">
    <property type="entry name" value="FUMRATELYASE"/>
</dbReference>
<dbReference type="InterPro" id="IPR022761">
    <property type="entry name" value="Fumarate_lyase_N"/>
</dbReference>
<keyword evidence="1 3" id="KW-0456">Lyase</keyword>
<evidence type="ECO:0000313" key="5">
    <source>
        <dbReference type="EMBL" id="AJK69705.1"/>
    </source>
</evidence>
<keyword evidence="6" id="KW-1185">Reference proteome</keyword>
<dbReference type="GO" id="GO:0006189">
    <property type="term" value="P:'de novo' IMP biosynthetic process"/>
    <property type="evidence" value="ECO:0007669"/>
    <property type="project" value="UniProtKB-UniPathway"/>
</dbReference>
<dbReference type="STRING" id="1224162.B840_10660"/>